<reference evidence="2" key="1">
    <citation type="submission" date="2022-10" db="EMBL/GenBank/DDBJ databases">
        <title>Chryseobacterium babae sp. nov. isolated from the gut of the beetle Oryctes rhinoceros, and Chryseobacterium kimseyorum sp. nov., isolated from a stick insect rearing cage.</title>
        <authorList>
            <person name="Shelomi M."/>
            <person name="Han C.-J."/>
            <person name="Chen W.-M."/>
            <person name="Chen H.-K."/>
            <person name="Liaw S.-J."/>
            <person name="Muhle E."/>
            <person name="Clermont D."/>
        </authorList>
    </citation>
    <scope>NUCLEOTIDE SEQUENCE</scope>
    <source>
        <strain evidence="2">09-1422</strain>
    </source>
</reference>
<accession>A0ABT3HUR5</accession>
<dbReference type="RefSeq" id="WP_264748770.1">
    <property type="nucleotide sequence ID" value="NZ_JAPDHW010000002.1"/>
</dbReference>
<dbReference type="Pfam" id="PF00535">
    <property type="entry name" value="Glycos_transf_2"/>
    <property type="match status" value="1"/>
</dbReference>
<dbReference type="PANTHER" id="PTHR22916">
    <property type="entry name" value="GLYCOSYLTRANSFERASE"/>
    <property type="match status" value="1"/>
</dbReference>
<protein>
    <submittedName>
        <fullName evidence="2">Glycosyltransferase family 2 protein</fullName>
    </submittedName>
</protein>
<comment type="caution">
    <text evidence="2">The sequence shown here is derived from an EMBL/GenBank/DDBJ whole genome shotgun (WGS) entry which is preliminary data.</text>
</comment>
<dbReference type="InterPro" id="IPR029044">
    <property type="entry name" value="Nucleotide-diphossugar_trans"/>
</dbReference>
<dbReference type="InterPro" id="IPR001173">
    <property type="entry name" value="Glyco_trans_2-like"/>
</dbReference>
<feature type="domain" description="Glycosyltransferase 2-like" evidence="1">
    <location>
        <begin position="4"/>
        <end position="106"/>
    </location>
</feature>
<keyword evidence="3" id="KW-1185">Reference proteome</keyword>
<name>A0ABT3HUR5_9FLAO</name>
<proteinExistence type="predicted"/>
<evidence type="ECO:0000313" key="2">
    <source>
        <dbReference type="EMBL" id="MCW3167514.1"/>
    </source>
</evidence>
<dbReference type="CDD" id="cd00761">
    <property type="entry name" value="Glyco_tranf_GTA_type"/>
    <property type="match status" value="1"/>
</dbReference>
<dbReference type="Proteomes" id="UP001163731">
    <property type="component" value="Unassembled WGS sequence"/>
</dbReference>
<dbReference type="SUPFAM" id="SSF53448">
    <property type="entry name" value="Nucleotide-diphospho-sugar transferases"/>
    <property type="match status" value="1"/>
</dbReference>
<organism evidence="2 3">
    <name type="scientific">Chryseobacterium kimseyorum</name>
    <dbReference type="NCBI Taxonomy" id="2984028"/>
    <lineage>
        <taxon>Bacteria</taxon>
        <taxon>Pseudomonadati</taxon>
        <taxon>Bacteroidota</taxon>
        <taxon>Flavobacteriia</taxon>
        <taxon>Flavobacteriales</taxon>
        <taxon>Weeksellaceae</taxon>
        <taxon>Chryseobacterium group</taxon>
        <taxon>Chryseobacterium</taxon>
    </lineage>
</organism>
<dbReference type="EMBL" id="JAPDHW010000002">
    <property type="protein sequence ID" value="MCW3167514.1"/>
    <property type="molecule type" value="Genomic_DNA"/>
</dbReference>
<evidence type="ECO:0000259" key="1">
    <source>
        <dbReference type="Pfam" id="PF00535"/>
    </source>
</evidence>
<dbReference type="Gene3D" id="3.90.550.10">
    <property type="entry name" value="Spore Coat Polysaccharide Biosynthesis Protein SpsA, Chain A"/>
    <property type="match status" value="1"/>
</dbReference>
<gene>
    <name evidence="2" type="ORF">OMO38_03150</name>
</gene>
<sequence>MKLTVFTPTYNRAYMLPKLFESLQRQTAKDFDWLIVDDGSSDETEKLVKNLTTKASFKIQYIYQENQGKHIAINTALKNIHTQYFTTVDSDDYLEDNAVKTIFEKIPLIDHSKDIIAIASPIKILNQVTDGRKVTSNIVASTCDIIYQHKIQCEATLIFKTELARKFEYPIFSGEKFMLESVVFNRMDETYKFLYIPESIVNAEYIPDGLTAQGKKKLIDNPKSAALAYKEKMNNLKIPLENRKIFAKNYWDYETLTNKSFASKISKIKGMTLKFYMITYFLRRLFSK</sequence>
<dbReference type="PANTHER" id="PTHR22916:SF3">
    <property type="entry name" value="UDP-GLCNAC:BETAGAL BETA-1,3-N-ACETYLGLUCOSAMINYLTRANSFERASE-LIKE PROTEIN 1"/>
    <property type="match status" value="1"/>
</dbReference>
<evidence type="ECO:0000313" key="3">
    <source>
        <dbReference type="Proteomes" id="UP001163731"/>
    </source>
</evidence>